<sequence>MSSRFQAASLVASPSYPNAVAWSDENLVAVASGNIVTILNPAKPFGPRGLVTINASKPFPIGLIERQDLLSDCLLPVCLSRDTRPCVRSISWSPVGLGPNSGCLLAVCTTEGQVKIYRMPFCEFSAEWVEVVDISEMLHAYLQNINFGEPGIISSENCEEPQLQDNRDQECADDLPISMLRNKHKRRRQDALSVASNEPNNLKEKRTYQIVPLSVSKTKPLEEATKDCSVPSITAQQYASRSAMLASLIVAWSPILQMNSSSWCSVLAVGAKCGRISFWRIHGPQSYSLSKNGDSITATLIGFLQAHDTWITAINWALFDSDVSNPQFLLGTGSSDGSVKIWQASGEEMMKSSKVNYASFFLLKEVMEVDSITVSILSLIVPVQSPQKMPLAIGKGSGKFEVWICDIPTRKFEKVGFYDAHDHIVMGLAWAFDGRSLYSCSQDNSIRSWCLHGNCLYEVPIPSNTPGVKCSTDVPNAFDSCFGLAVSPGNLVIAVVRRFDSDLLNPMYQERTQKAAVEFLWIGGQQLDIFADVCPDFEVDAFPGFPEEELIWWERNMLWSLRHSEYLDNPLVLWDIVGALLAFKQSIPKFVEHVLHKWLTSYFRSQFDTPTTFLLEASKSLSKLSSRQLHHLNIISRHVVLKELNADKNGGQEQELEGLSCAEEEQLKLWMELLSNSERELQERLVSLTFSAILSLLSNSKMDSSKVGCWSPIGSAQMEQWVSRNYKYVKDYLKFLVAEVGKYDKRRLKDICGCELEERCSYCSAIVPFESTEFAFCLGVKGSNRVGQSHKLVRCAVTMRCCPTTPLWFCVCCQRWASKLTPRDLFTMPGYLSDLQSFLRPSSVGSSLPYCPFCGILLQRLQPDFLLSPTPV</sequence>
<evidence type="ECO:0000259" key="2">
    <source>
        <dbReference type="Pfam" id="PF12657"/>
    </source>
</evidence>
<comment type="caution">
    <text evidence="3">The sequence shown here is derived from an EMBL/GenBank/DDBJ whole genome shotgun (WGS) entry which is preliminary data.</text>
</comment>
<proteinExistence type="predicted"/>
<dbReference type="PANTHER" id="PTHR15496">
    <property type="entry name" value="GENERAL TRANSCRIPTION FACTOR 3C POLYPEPTIDE 4 FAMILY"/>
    <property type="match status" value="1"/>
</dbReference>
<protein>
    <submittedName>
        <fullName evidence="3">WD repeat containing</fullName>
    </submittedName>
</protein>
<dbReference type="GO" id="GO:0004402">
    <property type="term" value="F:histone acetyltransferase activity"/>
    <property type="evidence" value="ECO:0007669"/>
    <property type="project" value="InterPro"/>
</dbReference>
<dbReference type="SUPFAM" id="SSF50978">
    <property type="entry name" value="WD40 repeat-like"/>
    <property type="match status" value="1"/>
</dbReference>
<organism evidence="3 4">
    <name type="scientific">Olea europaea subsp. europaea</name>
    <dbReference type="NCBI Taxonomy" id="158383"/>
    <lineage>
        <taxon>Eukaryota</taxon>
        <taxon>Viridiplantae</taxon>
        <taxon>Streptophyta</taxon>
        <taxon>Embryophyta</taxon>
        <taxon>Tracheophyta</taxon>
        <taxon>Spermatophyta</taxon>
        <taxon>Magnoliopsida</taxon>
        <taxon>eudicotyledons</taxon>
        <taxon>Gunneridae</taxon>
        <taxon>Pentapetalae</taxon>
        <taxon>asterids</taxon>
        <taxon>lamiids</taxon>
        <taxon>Lamiales</taxon>
        <taxon>Oleaceae</taxon>
        <taxon>Oleeae</taxon>
        <taxon>Olea</taxon>
    </lineage>
</organism>
<dbReference type="InterPro" id="IPR036322">
    <property type="entry name" value="WD40_repeat_dom_sf"/>
</dbReference>
<dbReference type="InterPro" id="IPR044230">
    <property type="entry name" value="GTF3C4"/>
</dbReference>
<dbReference type="GO" id="GO:0000127">
    <property type="term" value="C:transcription factor TFIIIC complex"/>
    <property type="evidence" value="ECO:0007669"/>
    <property type="project" value="InterPro"/>
</dbReference>
<dbReference type="PANTHER" id="PTHR15496:SF2">
    <property type="entry name" value="GENERAL TRANSCRIPTION FACTOR 3C POLYPEPTIDE 4"/>
    <property type="match status" value="1"/>
</dbReference>
<dbReference type="InterPro" id="IPR024761">
    <property type="entry name" value="TFIIIC_delta_N"/>
</dbReference>
<dbReference type="SMART" id="SM00320">
    <property type="entry name" value="WD40"/>
    <property type="match status" value="5"/>
</dbReference>
<feature type="repeat" description="WD" evidence="1">
    <location>
        <begin position="329"/>
        <end position="352"/>
    </location>
</feature>
<evidence type="ECO:0000313" key="4">
    <source>
        <dbReference type="Proteomes" id="UP000594638"/>
    </source>
</evidence>
<evidence type="ECO:0000313" key="3">
    <source>
        <dbReference type="EMBL" id="CAA2979986.1"/>
    </source>
</evidence>
<dbReference type="EMBL" id="CACTIH010003638">
    <property type="protein sequence ID" value="CAA2979986.1"/>
    <property type="molecule type" value="Genomic_DNA"/>
</dbReference>
<reference evidence="3 4" key="1">
    <citation type="submission" date="2019-12" db="EMBL/GenBank/DDBJ databases">
        <authorList>
            <person name="Alioto T."/>
            <person name="Alioto T."/>
            <person name="Gomez Garrido J."/>
        </authorList>
    </citation>
    <scope>NUCLEOTIDE SEQUENCE [LARGE SCALE GENOMIC DNA]</scope>
</reference>
<dbReference type="PROSITE" id="PS50294">
    <property type="entry name" value="WD_REPEATS_REGION"/>
    <property type="match status" value="1"/>
</dbReference>
<dbReference type="PROSITE" id="PS50082">
    <property type="entry name" value="WD_REPEATS_2"/>
    <property type="match status" value="2"/>
</dbReference>
<name>A0A8S0RLF6_OLEEU</name>
<dbReference type="InterPro" id="IPR015943">
    <property type="entry name" value="WD40/YVTN_repeat-like_dom_sf"/>
</dbReference>
<dbReference type="Pfam" id="PF12657">
    <property type="entry name" value="TFIIIC_delta"/>
    <property type="match status" value="1"/>
</dbReference>
<dbReference type="GO" id="GO:0006384">
    <property type="term" value="P:transcription initiation at RNA polymerase III promoter"/>
    <property type="evidence" value="ECO:0007669"/>
    <property type="project" value="InterPro"/>
</dbReference>
<dbReference type="AlphaFoldDB" id="A0A8S0RLF6"/>
<accession>A0A8S0RLF6</accession>
<dbReference type="InterPro" id="IPR001680">
    <property type="entry name" value="WD40_rpt"/>
</dbReference>
<feature type="repeat" description="WD" evidence="1">
    <location>
        <begin position="418"/>
        <end position="449"/>
    </location>
</feature>
<dbReference type="Proteomes" id="UP000594638">
    <property type="component" value="Unassembled WGS sequence"/>
</dbReference>
<evidence type="ECO:0000256" key="1">
    <source>
        <dbReference type="PROSITE-ProRule" id="PRU00221"/>
    </source>
</evidence>
<keyword evidence="4" id="KW-1185">Reference proteome</keyword>
<dbReference type="OrthoDB" id="6021743at2759"/>
<keyword evidence="1" id="KW-0853">WD repeat</keyword>
<dbReference type="Gramene" id="OE9A032487T1">
    <property type="protein sequence ID" value="OE9A032487C1"/>
    <property type="gene ID" value="OE9A032487"/>
</dbReference>
<dbReference type="Gene3D" id="2.130.10.10">
    <property type="entry name" value="YVTN repeat-like/Quinoprotein amine dehydrogenase"/>
    <property type="match status" value="2"/>
</dbReference>
<gene>
    <name evidence="3" type="ORF">OLEA9_A032487</name>
</gene>
<feature type="domain" description="Transcription factor IIIC 90kDa subunit N-terminal" evidence="2">
    <location>
        <begin position="83"/>
        <end position="497"/>
    </location>
</feature>